<reference evidence="1 2" key="1">
    <citation type="submission" date="2015-06" db="EMBL/GenBank/DDBJ databases">
        <title>Expansion of signal transduction pathways in fungi by whole-genome duplication.</title>
        <authorList>
            <consortium name="DOE Joint Genome Institute"/>
            <person name="Corrochano L.M."/>
            <person name="Kuo A."/>
            <person name="Marcet-Houben M."/>
            <person name="Polaino S."/>
            <person name="Salamov A."/>
            <person name="Villalobos J.M."/>
            <person name="Alvarez M.I."/>
            <person name="Avalos J."/>
            <person name="Benito E.P."/>
            <person name="Benoit I."/>
            <person name="Burger G."/>
            <person name="Camino L.P."/>
            <person name="Canovas D."/>
            <person name="Cerda-Olmedo E."/>
            <person name="Cheng J.-F."/>
            <person name="Dominguez A."/>
            <person name="Elias M."/>
            <person name="Eslava A.P."/>
            <person name="Glaser F."/>
            <person name="Grimwood J."/>
            <person name="Gutierrez G."/>
            <person name="Heitman J."/>
            <person name="Henrissat B."/>
            <person name="Iturriaga E.A."/>
            <person name="Lang B.F."/>
            <person name="Lavin J.L."/>
            <person name="Lee S."/>
            <person name="Li W."/>
            <person name="Lindquist E."/>
            <person name="Lopez-Garcia S."/>
            <person name="Luque E.M."/>
            <person name="Marcos A.T."/>
            <person name="Martin J."/>
            <person name="Mccluskey K."/>
            <person name="Medina H.R."/>
            <person name="Miralles-Duran A."/>
            <person name="Miyazaki A."/>
            <person name="Munoz-Torres E."/>
            <person name="Oguiza J.A."/>
            <person name="Ohm R."/>
            <person name="Olmedo M."/>
            <person name="Orejas M."/>
            <person name="Ortiz-Castellanos L."/>
            <person name="Pisabarro A.G."/>
            <person name="Rodriguez-Romero J."/>
            <person name="Ruiz-Herrera J."/>
            <person name="Ruiz-Vazquez R."/>
            <person name="Sanz C."/>
            <person name="Schackwitz W."/>
            <person name="Schmutz J."/>
            <person name="Shahriari M."/>
            <person name="Shelest E."/>
            <person name="Silva-Franco F."/>
            <person name="Soanes D."/>
            <person name="Syed K."/>
            <person name="Tagua V.G."/>
            <person name="Talbot N.J."/>
            <person name="Thon M."/>
            <person name="De Vries R.P."/>
            <person name="Wiebenga A."/>
            <person name="Yadav J.S."/>
            <person name="Braun E.L."/>
            <person name="Baker S."/>
            <person name="Garre V."/>
            <person name="Horwitz B."/>
            <person name="Torres-Martinez S."/>
            <person name="Idnurm A."/>
            <person name="Herrera-Estrella A."/>
            <person name="Gabaldon T."/>
            <person name="Grigoriev I.V."/>
        </authorList>
    </citation>
    <scope>NUCLEOTIDE SEQUENCE [LARGE SCALE GENOMIC DNA]</scope>
    <source>
        <strain evidence="1 2">CBS 277.49</strain>
    </source>
</reference>
<dbReference type="Proteomes" id="UP000077051">
    <property type="component" value="Unassembled WGS sequence"/>
</dbReference>
<dbReference type="SUPFAM" id="SSF53098">
    <property type="entry name" value="Ribonuclease H-like"/>
    <property type="match status" value="1"/>
</dbReference>
<proteinExistence type="predicted"/>
<dbReference type="Gene3D" id="3.30.420.10">
    <property type="entry name" value="Ribonuclease H-like superfamily/Ribonuclease H"/>
    <property type="match status" value="1"/>
</dbReference>
<organism evidence="1 2">
    <name type="scientific">Mucor lusitanicus CBS 277.49</name>
    <dbReference type="NCBI Taxonomy" id="747725"/>
    <lineage>
        <taxon>Eukaryota</taxon>
        <taxon>Fungi</taxon>
        <taxon>Fungi incertae sedis</taxon>
        <taxon>Mucoromycota</taxon>
        <taxon>Mucoromycotina</taxon>
        <taxon>Mucoromycetes</taxon>
        <taxon>Mucorales</taxon>
        <taxon>Mucorineae</taxon>
        <taxon>Mucoraceae</taxon>
        <taxon>Mucor</taxon>
    </lineage>
</organism>
<sequence>MKDLNEKLAVAKNAGRPSVIGLDTEWNDNENPRHDQVDVIPIAHDNTVSVLHIDRSWSTLPKELVDVLVNVDITKVGRSVGVGFSRLNNRFGIECKTKLELGSFCSARQLISNGTMPLSYI</sequence>
<dbReference type="AlphaFoldDB" id="A0A168KZD9"/>
<name>A0A168KZD9_MUCCL</name>
<dbReference type="OrthoDB" id="2278185at2759"/>
<protein>
    <recommendedName>
        <fullName evidence="3">3'-5' exonuclease domain-containing protein</fullName>
    </recommendedName>
</protein>
<gene>
    <name evidence="1" type="ORF">MUCCIDRAFT_109805</name>
</gene>
<dbReference type="VEuPathDB" id="FungiDB:MUCCIDRAFT_109805"/>
<dbReference type="InterPro" id="IPR012337">
    <property type="entry name" value="RNaseH-like_sf"/>
</dbReference>
<dbReference type="GO" id="GO:0003676">
    <property type="term" value="F:nucleic acid binding"/>
    <property type="evidence" value="ECO:0007669"/>
    <property type="project" value="InterPro"/>
</dbReference>
<evidence type="ECO:0008006" key="3">
    <source>
        <dbReference type="Google" id="ProtNLM"/>
    </source>
</evidence>
<keyword evidence="2" id="KW-1185">Reference proteome</keyword>
<evidence type="ECO:0000313" key="1">
    <source>
        <dbReference type="EMBL" id="OAD02954.1"/>
    </source>
</evidence>
<evidence type="ECO:0000313" key="2">
    <source>
        <dbReference type="Proteomes" id="UP000077051"/>
    </source>
</evidence>
<accession>A0A168KZD9</accession>
<comment type="caution">
    <text evidence="1">The sequence shown here is derived from an EMBL/GenBank/DDBJ whole genome shotgun (WGS) entry which is preliminary data.</text>
</comment>
<dbReference type="EMBL" id="AMYB01000004">
    <property type="protein sequence ID" value="OAD02954.1"/>
    <property type="molecule type" value="Genomic_DNA"/>
</dbReference>
<dbReference type="InterPro" id="IPR036397">
    <property type="entry name" value="RNaseH_sf"/>
</dbReference>